<feature type="compositionally biased region" description="Basic and acidic residues" evidence="1">
    <location>
        <begin position="1"/>
        <end position="10"/>
    </location>
</feature>
<reference evidence="2 3" key="1">
    <citation type="journal article" date="2003" name="PLoS Biol.">
        <title>The genome sequence of Caenorhabditis briggsae: a platform for comparative genomics.</title>
        <authorList>
            <person name="Stein L.D."/>
            <person name="Bao Z."/>
            <person name="Blasiar D."/>
            <person name="Blumenthal T."/>
            <person name="Brent M.R."/>
            <person name="Chen N."/>
            <person name="Chinwalla A."/>
            <person name="Clarke L."/>
            <person name="Clee C."/>
            <person name="Coghlan A."/>
            <person name="Coulson A."/>
            <person name="D'Eustachio P."/>
            <person name="Fitch D.H."/>
            <person name="Fulton L.A."/>
            <person name="Fulton R.E."/>
            <person name="Griffiths-Jones S."/>
            <person name="Harris T.W."/>
            <person name="Hillier L.W."/>
            <person name="Kamath R."/>
            <person name="Kuwabara P.E."/>
            <person name="Mardis E.R."/>
            <person name="Marra M.A."/>
            <person name="Miner T.L."/>
            <person name="Minx P."/>
            <person name="Mullikin J.C."/>
            <person name="Plumb R.W."/>
            <person name="Rogers J."/>
            <person name="Schein J.E."/>
            <person name="Sohrmann M."/>
            <person name="Spieth J."/>
            <person name="Stajich J.E."/>
            <person name="Wei C."/>
            <person name="Willey D."/>
            <person name="Wilson R.K."/>
            <person name="Durbin R."/>
            <person name="Waterston R.H."/>
        </authorList>
    </citation>
    <scope>NUCLEOTIDE SEQUENCE [LARGE SCALE GENOMIC DNA]</scope>
    <source>
        <strain evidence="2 3">AF16</strain>
    </source>
</reference>
<dbReference type="AlphaFoldDB" id="A8XLG0"/>
<dbReference type="InParanoid" id="A8XLG0"/>
<name>A8XLG0_CAEBR</name>
<dbReference type="HOGENOM" id="CLU_1939985_0_0_1"/>
<protein>
    <submittedName>
        <fullName evidence="2">Protein CBG15115</fullName>
    </submittedName>
</protein>
<organism evidence="2 3">
    <name type="scientific">Caenorhabditis briggsae</name>
    <dbReference type="NCBI Taxonomy" id="6238"/>
    <lineage>
        <taxon>Eukaryota</taxon>
        <taxon>Metazoa</taxon>
        <taxon>Ecdysozoa</taxon>
        <taxon>Nematoda</taxon>
        <taxon>Chromadorea</taxon>
        <taxon>Rhabditida</taxon>
        <taxon>Rhabditina</taxon>
        <taxon>Rhabditomorpha</taxon>
        <taxon>Rhabditoidea</taxon>
        <taxon>Rhabditidae</taxon>
        <taxon>Peloderinae</taxon>
        <taxon>Caenorhabditis</taxon>
    </lineage>
</organism>
<dbReference type="GeneID" id="8584842"/>
<feature type="region of interest" description="Disordered" evidence="1">
    <location>
        <begin position="41"/>
        <end position="95"/>
    </location>
</feature>
<evidence type="ECO:0000313" key="4">
    <source>
        <dbReference type="WormBase" id="CBG15115"/>
    </source>
</evidence>
<evidence type="ECO:0000256" key="1">
    <source>
        <dbReference type="SAM" id="MobiDB-lite"/>
    </source>
</evidence>
<feature type="region of interest" description="Disordered" evidence="1">
    <location>
        <begin position="1"/>
        <end position="20"/>
    </location>
</feature>
<keyword evidence="3" id="KW-1185">Reference proteome</keyword>
<dbReference type="WormBase" id="CBG15115">
    <property type="protein sequence ID" value="CBP40357"/>
    <property type="gene ID" value="WBGene00035447"/>
</dbReference>
<feature type="compositionally biased region" description="Basic and acidic residues" evidence="1">
    <location>
        <begin position="41"/>
        <end position="62"/>
    </location>
</feature>
<dbReference type="CTD" id="8584842"/>
<dbReference type="RefSeq" id="XP_002642849.1">
    <property type="nucleotide sequence ID" value="XM_002642803.1"/>
</dbReference>
<gene>
    <name evidence="2 4" type="ORF">CBG15115</name>
    <name evidence="2" type="ORF">CBG_15115</name>
</gene>
<feature type="compositionally biased region" description="Basic and acidic residues" evidence="1">
    <location>
        <begin position="70"/>
        <end position="85"/>
    </location>
</feature>
<sequence length="130" mass="14981">MDRRRSRETDNVSNPITLKHSNRAANADVFDEMLLTQLRESRLEQEKGREQVQCETRGDERHRARSVKSQKKEEAPKEGITEKASETQPARIAEKLEDSENGIFRVVEVFEDRNCRCSASAEGVQIFRGF</sequence>
<dbReference type="EMBL" id="HE601055">
    <property type="protein sequence ID" value="CAP33625.1"/>
    <property type="molecule type" value="Genomic_DNA"/>
</dbReference>
<evidence type="ECO:0000313" key="3">
    <source>
        <dbReference type="Proteomes" id="UP000008549"/>
    </source>
</evidence>
<evidence type="ECO:0000313" key="2">
    <source>
        <dbReference type="EMBL" id="CAP33625.1"/>
    </source>
</evidence>
<proteinExistence type="predicted"/>
<reference evidence="2 3" key="2">
    <citation type="journal article" date="2011" name="PLoS Genet.">
        <title>Caenorhabditis briggsae recombinant inbred line genotypes reveal inter-strain incompatibility and the evolution of recombination.</title>
        <authorList>
            <person name="Ross J.A."/>
            <person name="Koboldt D.C."/>
            <person name="Staisch J.E."/>
            <person name="Chamberlin H.M."/>
            <person name="Gupta B.P."/>
            <person name="Miller R.D."/>
            <person name="Baird S.E."/>
            <person name="Haag E.S."/>
        </authorList>
    </citation>
    <scope>NUCLEOTIDE SEQUENCE [LARGE SCALE GENOMIC DNA]</scope>
    <source>
        <strain evidence="2 3">AF16</strain>
    </source>
</reference>
<dbReference type="Proteomes" id="UP000008549">
    <property type="component" value="Unassembled WGS sequence"/>
</dbReference>
<dbReference type="KEGG" id="cbr:CBG_15115"/>
<accession>A8XLG0</accession>